<dbReference type="InterPro" id="IPR008514">
    <property type="entry name" value="T6SS_Hcp"/>
</dbReference>
<proteinExistence type="predicted"/>
<dbReference type="AlphaFoldDB" id="A0A4U1J104"/>
<accession>A0A4U1J104</accession>
<keyword evidence="2" id="KW-1185">Reference proteome</keyword>
<evidence type="ECO:0000313" key="2">
    <source>
        <dbReference type="Proteomes" id="UP000309215"/>
    </source>
</evidence>
<sequence>MALNAHLRIVAEKQGAILGSVTQKGREGSIQVIAAMHEIVSPRDPASGRPTGKRVHKPFVVTKVLDRSSPLLYSVLSNNENIKSFELQFYTPDKTGIEKQHYTVRLENANISSIIFRMPNTRGKIASQLPEREEIAFTYQKIVWTWNEGGISADDDWETPR</sequence>
<dbReference type="PANTHER" id="PTHR34319:SF6">
    <property type="entry name" value="MAJOR EXPORTED PROTEIN"/>
    <property type="match status" value="1"/>
</dbReference>
<dbReference type="EMBL" id="SSMQ01000045">
    <property type="protein sequence ID" value="TKD00686.1"/>
    <property type="molecule type" value="Genomic_DNA"/>
</dbReference>
<name>A0A4U1J104_9BACT</name>
<protein>
    <submittedName>
        <fullName evidence="1">Hcp family type VI secretion system effector</fullName>
    </submittedName>
</protein>
<organism evidence="1 2">
    <name type="scientific">Polyangium fumosum</name>
    <dbReference type="NCBI Taxonomy" id="889272"/>
    <lineage>
        <taxon>Bacteria</taxon>
        <taxon>Pseudomonadati</taxon>
        <taxon>Myxococcota</taxon>
        <taxon>Polyangia</taxon>
        <taxon>Polyangiales</taxon>
        <taxon>Polyangiaceae</taxon>
        <taxon>Polyangium</taxon>
    </lineage>
</organism>
<dbReference type="InterPro" id="IPR052947">
    <property type="entry name" value="T6SS_Hcp1_domain"/>
</dbReference>
<reference evidence="1 2" key="1">
    <citation type="submission" date="2019-04" db="EMBL/GenBank/DDBJ databases">
        <authorList>
            <person name="Li Y."/>
            <person name="Wang J."/>
        </authorList>
    </citation>
    <scope>NUCLEOTIDE SEQUENCE [LARGE SCALE GENOMIC DNA]</scope>
    <source>
        <strain evidence="1 2">DSM 14668</strain>
    </source>
</reference>
<dbReference type="PANTHER" id="PTHR34319">
    <property type="entry name" value="MAJOR EXPORTED PROTEIN"/>
    <property type="match status" value="1"/>
</dbReference>
<dbReference type="InterPro" id="IPR036624">
    <property type="entry name" value="Hcp1-lik_sf"/>
</dbReference>
<dbReference type="SUPFAM" id="SSF141452">
    <property type="entry name" value="Hcp1-like"/>
    <property type="match status" value="1"/>
</dbReference>
<dbReference type="RefSeq" id="WP_136933239.1">
    <property type="nucleotide sequence ID" value="NZ_SSMQ01000045.1"/>
</dbReference>
<dbReference type="Gene3D" id="2.30.110.20">
    <property type="entry name" value="Hcp1-like"/>
    <property type="match status" value="1"/>
</dbReference>
<gene>
    <name evidence="1" type="ORF">E8A74_33830</name>
</gene>
<evidence type="ECO:0000313" key="1">
    <source>
        <dbReference type="EMBL" id="TKD00686.1"/>
    </source>
</evidence>
<dbReference type="Pfam" id="PF05638">
    <property type="entry name" value="T6SS_HCP"/>
    <property type="match status" value="1"/>
</dbReference>
<dbReference type="NCBIfam" id="TIGR03344">
    <property type="entry name" value="VI_effect_Hcp1"/>
    <property type="match status" value="1"/>
</dbReference>
<dbReference type="OrthoDB" id="119701at2"/>
<dbReference type="Proteomes" id="UP000309215">
    <property type="component" value="Unassembled WGS sequence"/>
</dbReference>
<comment type="caution">
    <text evidence="1">The sequence shown here is derived from an EMBL/GenBank/DDBJ whole genome shotgun (WGS) entry which is preliminary data.</text>
</comment>